<dbReference type="RefSeq" id="WP_051622916.1">
    <property type="nucleotide sequence ID" value="NZ_AP020335.1"/>
</dbReference>
<keyword evidence="3" id="KW-1185">Reference proteome</keyword>
<comment type="caution">
    <text evidence="2">The sequence shown here is derived from an EMBL/GenBank/DDBJ whole genome shotgun (WGS) entry which is preliminary data.</text>
</comment>
<dbReference type="InterPro" id="IPR042095">
    <property type="entry name" value="SUMF_sf"/>
</dbReference>
<dbReference type="SUPFAM" id="SSF56436">
    <property type="entry name" value="C-type lectin-like"/>
    <property type="match status" value="1"/>
</dbReference>
<dbReference type="EMBL" id="JMIU01000001">
    <property type="protein sequence ID" value="KDN94842.1"/>
    <property type="molecule type" value="Genomic_DNA"/>
</dbReference>
<dbReference type="InterPro" id="IPR054114">
    <property type="entry name" value="Mtd_2nd"/>
</dbReference>
<dbReference type="InterPro" id="IPR016187">
    <property type="entry name" value="CTDL_fold"/>
</dbReference>
<dbReference type="Proteomes" id="UP000027341">
    <property type="component" value="Unassembled WGS sequence"/>
</dbReference>
<dbReference type="AlphaFoldDB" id="A0A066ZMV7"/>
<dbReference type="Pfam" id="PF21916">
    <property type="entry name" value="mtd_2nd"/>
    <property type="match status" value="1"/>
</dbReference>
<evidence type="ECO:0000313" key="3">
    <source>
        <dbReference type="Proteomes" id="UP000027341"/>
    </source>
</evidence>
<proteinExistence type="predicted"/>
<protein>
    <recommendedName>
        <fullName evidence="1">Major tropism determinant second domain-containing protein</fullName>
    </recommendedName>
</protein>
<dbReference type="Gene3D" id="2.80.20.10">
    <property type="entry name" value="Tail fiber receptor-binding protein"/>
    <property type="match status" value="1"/>
</dbReference>
<dbReference type="SUPFAM" id="SSF141658">
    <property type="entry name" value="Bacteriophage trimeric proteins domain"/>
    <property type="match status" value="1"/>
</dbReference>
<gene>
    <name evidence="2" type="ORF">EI16_00570</name>
</gene>
<organism evidence="2 3">
    <name type="scientific">Hydrogenovibrio marinus</name>
    <dbReference type="NCBI Taxonomy" id="28885"/>
    <lineage>
        <taxon>Bacteria</taxon>
        <taxon>Pseudomonadati</taxon>
        <taxon>Pseudomonadota</taxon>
        <taxon>Gammaproteobacteria</taxon>
        <taxon>Thiotrichales</taxon>
        <taxon>Piscirickettsiaceae</taxon>
        <taxon>Hydrogenovibrio</taxon>
    </lineage>
</organism>
<reference evidence="2 3" key="1">
    <citation type="submission" date="2014-04" db="EMBL/GenBank/DDBJ databases">
        <title>Draft genome sequence of Hydrogenovibrio marinus MH-110, a model organism for aerobic H2 metabolism.</title>
        <authorList>
            <person name="Cha H.J."/>
            <person name="Jo B.H."/>
            <person name="Hwang B.H."/>
        </authorList>
    </citation>
    <scope>NUCLEOTIDE SEQUENCE [LARGE SCALE GENOMIC DNA]</scope>
    <source>
        <strain evidence="2 3">MH-110</strain>
    </source>
</reference>
<evidence type="ECO:0000259" key="1">
    <source>
        <dbReference type="Pfam" id="PF21916"/>
    </source>
</evidence>
<dbReference type="Gene3D" id="3.90.1580.10">
    <property type="entry name" value="paralog of FGE (formylglycine-generating enzyme)"/>
    <property type="match status" value="1"/>
</dbReference>
<sequence>MQSGDYSIIPAMAAGFISLQGQIAKNADNTLSIPEGMVNIGGNGYGYILQADAAFDPYNSANTDASYSGVILGDDIYIYACQAAGSPYAKLVCSKNATYPTGYDATNSRKIGGFHVGRTRPIANRFDTAYVPTVEIVPNSVWDEGHRPESLTEGMAEIAPGLWASIYLLSVVSGTWPDVRFGSVYGATPVRSAGGYCEADLNKGLRASGYFEPTYDDWKIGAYGAPQGNDGDNTLAWSMTSNTGPCTTGYVEKAVSCQNIVDTSGNLWERLCHNFDQVGTYNWDTSVVNTGQDAAYGRGAVYHSAWRYALAGGNWNEGARCGSACLYLNAGAWSTAGYVGVRGFSRSRRA</sequence>
<feature type="domain" description="Major tropism determinant second" evidence="1">
    <location>
        <begin position="25"/>
        <end position="143"/>
    </location>
</feature>
<name>A0A066ZMV7_HYDMR</name>
<dbReference type="STRING" id="28885.EI16_00570"/>
<evidence type="ECO:0000313" key="2">
    <source>
        <dbReference type="EMBL" id="KDN94842.1"/>
    </source>
</evidence>
<accession>A0A066ZMV7</accession>